<organism evidence="2 3">
    <name type="scientific">Blepharisma stoltei</name>
    <dbReference type="NCBI Taxonomy" id="1481888"/>
    <lineage>
        <taxon>Eukaryota</taxon>
        <taxon>Sar</taxon>
        <taxon>Alveolata</taxon>
        <taxon>Ciliophora</taxon>
        <taxon>Postciliodesmatophora</taxon>
        <taxon>Heterotrichea</taxon>
        <taxon>Heterotrichida</taxon>
        <taxon>Blepharismidae</taxon>
        <taxon>Blepharisma</taxon>
    </lineage>
</organism>
<comment type="caution">
    <text evidence="2">The sequence shown here is derived from an EMBL/GenBank/DDBJ whole genome shotgun (WGS) entry which is preliminary data.</text>
</comment>
<dbReference type="Proteomes" id="UP001162131">
    <property type="component" value="Unassembled WGS sequence"/>
</dbReference>
<dbReference type="EMBL" id="CAJZBQ010000038">
    <property type="protein sequence ID" value="CAG9325478.1"/>
    <property type="molecule type" value="Genomic_DNA"/>
</dbReference>
<keyword evidence="3" id="KW-1185">Reference proteome</keyword>
<dbReference type="AlphaFoldDB" id="A0AAU9JEY7"/>
<name>A0AAU9JEY7_9CILI</name>
<evidence type="ECO:0000313" key="3">
    <source>
        <dbReference type="Proteomes" id="UP001162131"/>
    </source>
</evidence>
<evidence type="ECO:0000256" key="1">
    <source>
        <dbReference type="SAM" id="MobiDB-lite"/>
    </source>
</evidence>
<protein>
    <submittedName>
        <fullName evidence="2">Uncharacterized protein</fullName>
    </submittedName>
</protein>
<accession>A0AAU9JEY7</accession>
<reference evidence="2" key="1">
    <citation type="submission" date="2021-09" db="EMBL/GenBank/DDBJ databases">
        <authorList>
            <consortium name="AG Swart"/>
            <person name="Singh M."/>
            <person name="Singh A."/>
            <person name="Seah K."/>
            <person name="Emmerich C."/>
        </authorList>
    </citation>
    <scope>NUCLEOTIDE SEQUENCE</scope>
    <source>
        <strain evidence="2">ATCC30299</strain>
    </source>
</reference>
<feature type="compositionally biased region" description="Polar residues" evidence="1">
    <location>
        <begin position="137"/>
        <end position="151"/>
    </location>
</feature>
<proteinExistence type="predicted"/>
<gene>
    <name evidence="2" type="ORF">BSTOLATCC_MIC38731</name>
</gene>
<feature type="region of interest" description="Disordered" evidence="1">
    <location>
        <begin position="136"/>
        <end position="158"/>
    </location>
</feature>
<evidence type="ECO:0000313" key="2">
    <source>
        <dbReference type="EMBL" id="CAG9325478.1"/>
    </source>
</evidence>
<sequence length="221" mass="25580">MDTTFAQRFNLGIKTRGRSDPFSEFVPVNKAVKPNQVYKDNYSMIDHDISAFINDSHSAVFVGAKSNAKPKLDPMISLSEKSVGKERIFRTLISNQSASPNRLNIHNKFNEVKSLTPTMRSNSHNKRKLYTPITFDRSFSNPRENNTQNVATEAGKKRSKKYRPYTLDDYKRVRPSKYYVLGGLGAFNIGTEIWKKGVERQERMKKYWKQLQTMMDDDTHQ</sequence>